<gene>
    <name evidence="3" type="ORF">M0R89_16455</name>
</gene>
<sequence length="230" mass="23986">MTRKTAVLAIVALMVVGTSAALAVGSGPAATGDAPLAQDTETTTENETAAEGETTQAEEATTTAEGQVGAESARVTFLNQSAGFTFTGDQPNETTVMIERVVVPEGGFLVLHEARNTTGEYATEGQVEVGAVVGNSTYLEPGVHSNVVVELNETVNSSQTLVAMPHRDTNDNRQYDFPEADEPYTRNGSPVIDTGYVIVEYDAIDLTFGETTTAAGDETAAAANETTTEA</sequence>
<dbReference type="Proteomes" id="UP000830729">
    <property type="component" value="Chromosome"/>
</dbReference>
<evidence type="ECO:0000259" key="2">
    <source>
        <dbReference type="Pfam" id="PF23951"/>
    </source>
</evidence>
<accession>A0A8U0HTA4</accession>
<feature type="region of interest" description="Disordered" evidence="1">
    <location>
        <begin position="28"/>
        <end position="69"/>
    </location>
</feature>
<keyword evidence="4" id="KW-1185">Reference proteome</keyword>
<reference evidence="3 4" key="1">
    <citation type="submission" date="2022-04" db="EMBL/GenBank/DDBJ databases">
        <title>Diverse halophilic archaea isolated from saline environments.</title>
        <authorList>
            <person name="Cui H.-L."/>
        </authorList>
    </citation>
    <scope>NUCLEOTIDE SEQUENCE [LARGE SCALE GENOMIC DNA]</scope>
    <source>
        <strain evidence="3 4">XZYJT49</strain>
    </source>
</reference>
<proteinExistence type="predicted"/>
<dbReference type="AlphaFoldDB" id="A0A8U0HTA4"/>
<protein>
    <recommendedName>
        <fullName evidence="2">DUF7282 domain-containing protein</fullName>
    </recommendedName>
</protein>
<dbReference type="KEGG" id="halx:M0R89_16455"/>
<evidence type="ECO:0000256" key="1">
    <source>
        <dbReference type="SAM" id="MobiDB-lite"/>
    </source>
</evidence>
<feature type="compositionally biased region" description="Low complexity" evidence="1">
    <location>
        <begin position="51"/>
        <end position="69"/>
    </location>
</feature>
<dbReference type="Pfam" id="PF23951">
    <property type="entry name" value="DUF7282"/>
    <property type="match status" value="1"/>
</dbReference>
<dbReference type="RefSeq" id="WP_248650166.1">
    <property type="nucleotide sequence ID" value="NZ_CP096659.1"/>
</dbReference>
<dbReference type="GeneID" id="72186824"/>
<dbReference type="InterPro" id="IPR055706">
    <property type="entry name" value="Slg1/2_DUF7282"/>
</dbReference>
<organism evidence="3 4">
    <name type="scientific">Halorussus limi</name>
    <dbReference type="NCBI Taxonomy" id="2938695"/>
    <lineage>
        <taxon>Archaea</taxon>
        <taxon>Methanobacteriati</taxon>
        <taxon>Methanobacteriota</taxon>
        <taxon>Stenosarchaea group</taxon>
        <taxon>Halobacteria</taxon>
        <taxon>Halobacteriales</taxon>
        <taxon>Haladaptataceae</taxon>
        <taxon>Halorussus</taxon>
    </lineage>
</organism>
<feature type="domain" description="DUF7282" evidence="2">
    <location>
        <begin position="84"/>
        <end position="195"/>
    </location>
</feature>
<dbReference type="EMBL" id="CP096659">
    <property type="protein sequence ID" value="UPV74118.1"/>
    <property type="molecule type" value="Genomic_DNA"/>
</dbReference>
<evidence type="ECO:0000313" key="4">
    <source>
        <dbReference type="Proteomes" id="UP000830729"/>
    </source>
</evidence>
<name>A0A8U0HTA4_9EURY</name>
<evidence type="ECO:0000313" key="3">
    <source>
        <dbReference type="EMBL" id="UPV74118.1"/>
    </source>
</evidence>